<evidence type="ECO:0000256" key="7">
    <source>
        <dbReference type="PROSITE-ProRule" id="PRU01091"/>
    </source>
</evidence>
<evidence type="ECO:0000313" key="10">
    <source>
        <dbReference type="EMBL" id="MEJ5196132.1"/>
    </source>
</evidence>
<dbReference type="SUPFAM" id="SSF52172">
    <property type="entry name" value="CheY-like"/>
    <property type="match status" value="1"/>
</dbReference>
<evidence type="ECO:0000256" key="3">
    <source>
        <dbReference type="ARBA" id="ARBA00023125"/>
    </source>
</evidence>
<dbReference type="PROSITE" id="PS51755">
    <property type="entry name" value="OMPR_PHOB"/>
    <property type="match status" value="1"/>
</dbReference>
<evidence type="ECO:0000256" key="5">
    <source>
        <dbReference type="ARBA" id="ARBA00024867"/>
    </source>
</evidence>
<keyword evidence="3 7" id="KW-0238">DNA-binding</keyword>
<feature type="domain" description="Response regulatory" evidence="8">
    <location>
        <begin position="7"/>
        <end position="120"/>
    </location>
</feature>
<comment type="caution">
    <text evidence="10">The sequence shown here is derived from an EMBL/GenBank/DDBJ whole genome shotgun (WGS) entry which is preliminary data.</text>
</comment>
<evidence type="ECO:0000256" key="6">
    <source>
        <dbReference type="PROSITE-ProRule" id="PRU00169"/>
    </source>
</evidence>
<evidence type="ECO:0000256" key="4">
    <source>
        <dbReference type="ARBA" id="ARBA00023163"/>
    </source>
</evidence>
<organism evidence="10 11">
    <name type="scientific">Faecalibacterium wellingii</name>
    <dbReference type="NCBI Taxonomy" id="2929491"/>
    <lineage>
        <taxon>Bacteria</taxon>
        <taxon>Bacillati</taxon>
        <taxon>Bacillota</taxon>
        <taxon>Clostridia</taxon>
        <taxon>Eubacteriales</taxon>
        <taxon>Oscillospiraceae</taxon>
        <taxon>Faecalibacterium</taxon>
    </lineage>
</organism>
<feature type="DNA-binding region" description="OmpR/PhoB-type" evidence="7">
    <location>
        <begin position="135"/>
        <end position="234"/>
    </location>
</feature>
<feature type="modified residue" description="4-aspartylphosphate" evidence="6">
    <location>
        <position position="56"/>
    </location>
</feature>
<feature type="domain" description="OmpR/PhoB-type" evidence="9">
    <location>
        <begin position="135"/>
        <end position="234"/>
    </location>
</feature>
<dbReference type="RefSeq" id="WP_339395519.1">
    <property type="nucleotide sequence ID" value="NZ_JBBFGL010000006.1"/>
</dbReference>
<protein>
    <recommendedName>
        <fullName evidence="1">Stage 0 sporulation protein A homolog</fullName>
    </recommendedName>
</protein>
<dbReference type="InterPro" id="IPR011006">
    <property type="entry name" value="CheY-like_superfamily"/>
</dbReference>
<dbReference type="GO" id="GO:0006355">
    <property type="term" value="P:regulation of DNA-templated transcription"/>
    <property type="evidence" value="ECO:0007669"/>
    <property type="project" value="InterPro"/>
</dbReference>
<dbReference type="Proteomes" id="UP001373196">
    <property type="component" value="Unassembled WGS sequence"/>
</dbReference>
<dbReference type="Gene3D" id="6.10.250.690">
    <property type="match status" value="1"/>
</dbReference>
<keyword evidence="6" id="KW-0597">Phosphoprotein</keyword>
<keyword evidence="2" id="KW-0805">Transcription regulation</keyword>
<dbReference type="GO" id="GO:0000156">
    <property type="term" value="F:phosphorelay response regulator activity"/>
    <property type="evidence" value="ECO:0007669"/>
    <property type="project" value="TreeGrafter"/>
</dbReference>
<evidence type="ECO:0000313" key="11">
    <source>
        <dbReference type="Proteomes" id="UP001373196"/>
    </source>
</evidence>
<dbReference type="SMART" id="SM00862">
    <property type="entry name" value="Trans_reg_C"/>
    <property type="match status" value="1"/>
</dbReference>
<dbReference type="AlphaFoldDB" id="A0AB35Y7Q8"/>
<dbReference type="InterPro" id="IPR039420">
    <property type="entry name" value="WalR-like"/>
</dbReference>
<dbReference type="Gene3D" id="3.40.50.2300">
    <property type="match status" value="1"/>
</dbReference>
<dbReference type="InterPro" id="IPR001789">
    <property type="entry name" value="Sig_transdc_resp-reg_receiver"/>
</dbReference>
<dbReference type="PANTHER" id="PTHR48111">
    <property type="entry name" value="REGULATOR OF RPOS"/>
    <property type="match status" value="1"/>
</dbReference>
<name>A0AB35Y7Q8_9FIRM</name>
<accession>A0AB35Y7Q8</accession>
<dbReference type="Pfam" id="PF00486">
    <property type="entry name" value="Trans_reg_C"/>
    <property type="match status" value="1"/>
</dbReference>
<dbReference type="GO" id="GO:0032993">
    <property type="term" value="C:protein-DNA complex"/>
    <property type="evidence" value="ECO:0007669"/>
    <property type="project" value="TreeGrafter"/>
</dbReference>
<dbReference type="GO" id="GO:0000976">
    <property type="term" value="F:transcription cis-regulatory region binding"/>
    <property type="evidence" value="ECO:0007669"/>
    <property type="project" value="TreeGrafter"/>
</dbReference>
<dbReference type="PROSITE" id="PS50110">
    <property type="entry name" value="RESPONSE_REGULATORY"/>
    <property type="match status" value="1"/>
</dbReference>
<evidence type="ECO:0000256" key="1">
    <source>
        <dbReference type="ARBA" id="ARBA00018672"/>
    </source>
</evidence>
<keyword evidence="4" id="KW-0804">Transcription</keyword>
<comment type="function">
    <text evidence="5">May play the central regulatory role in sporulation. It may be an element of the effector pathway responsible for the activation of sporulation genes in response to nutritional stress. Spo0A may act in concert with spo0H (a sigma factor) to control the expression of some genes that are critical to the sporulation process.</text>
</comment>
<gene>
    <name evidence="10" type="ORF">WF834_08065</name>
</gene>
<dbReference type="Gene3D" id="1.10.10.10">
    <property type="entry name" value="Winged helix-like DNA-binding domain superfamily/Winged helix DNA-binding domain"/>
    <property type="match status" value="1"/>
</dbReference>
<reference evidence="10" key="1">
    <citation type="submission" date="2024-03" db="EMBL/GenBank/DDBJ databases">
        <authorList>
            <person name="Plomp N."/>
            <person name="Harmsen H.J."/>
        </authorList>
    </citation>
    <scope>NUCLEOTIDE SEQUENCE</scope>
    <source>
        <strain evidence="10">HTF-128</strain>
    </source>
</reference>
<evidence type="ECO:0000259" key="8">
    <source>
        <dbReference type="PROSITE" id="PS50110"/>
    </source>
</evidence>
<dbReference type="Pfam" id="PF00072">
    <property type="entry name" value="Response_reg"/>
    <property type="match status" value="1"/>
</dbReference>
<dbReference type="InterPro" id="IPR036388">
    <property type="entry name" value="WH-like_DNA-bd_sf"/>
</dbReference>
<evidence type="ECO:0000259" key="9">
    <source>
        <dbReference type="PROSITE" id="PS51755"/>
    </source>
</evidence>
<dbReference type="CDD" id="cd00383">
    <property type="entry name" value="trans_reg_C"/>
    <property type="match status" value="1"/>
</dbReference>
<dbReference type="PANTHER" id="PTHR48111:SF50">
    <property type="entry name" value="KDP OPERON TRANSCRIPTIONAL REGULATORY PROTEIN KDPE"/>
    <property type="match status" value="1"/>
</dbReference>
<evidence type="ECO:0000256" key="2">
    <source>
        <dbReference type="ARBA" id="ARBA00023015"/>
    </source>
</evidence>
<dbReference type="InterPro" id="IPR001867">
    <property type="entry name" value="OmpR/PhoB-type_DNA-bd"/>
</dbReference>
<sequence>MSNNKFKVLIVEDEANICSFIETLLTTNDYQALVAHTCTMGLTLFASHNPDLVILDLGLPDRDGLEFIRTVRQKYMTPIVVLSARTDEMDKIEALDLGANDYITKPFSTGELLARVRAALRLNRYGALRGGNAPAGEFRAQGMRINYDRRKVFVDEQEIKLTQTEYNIVAFLSQHAGRVMTYAAIVKAIWGDTDIGSTKKLQVNMANIRKKLGSRPGSNAYILNELGVGYRMIDEDNDTRNRENLE</sequence>
<dbReference type="GO" id="GO:0005829">
    <property type="term" value="C:cytosol"/>
    <property type="evidence" value="ECO:0007669"/>
    <property type="project" value="TreeGrafter"/>
</dbReference>
<proteinExistence type="predicted"/>
<dbReference type="SMART" id="SM00448">
    <property type="entry name" value="REC"/>
    <property type="match status" value="1"/>
</dbReference>
<dbReference type="EMBL" id="JBBFGL010000006">
    <property type="protein sequence ID" value="MEJ5196132.1"/>
    <property type="molecule type" value="Genomic_DNA"/>
</dbReference>